<dbReference type="Pfam" id="PF00657">
    <property type="entry name" value="Lipase_GDSL"/>
    <property type="match status" value="1"/>
</dbReference>
<evidence type="ECO:0000256" key="2">
    <source>
        <dbReference type="ARBA" id="ARBA00022729"/>
    </source>
</evidence>
<dbReference type="InterPro" id="IPR036514">
    <property type="entry name" value="SGNH_hydro_sf"/>
</dbReference>
<keyword evidence="5" id="KW-1185">Reference proteome</keyword>
<dbReference type="Proteomes" id="UP001054252">
    <property type="component" value="Unassembled WGS sequence"/>
</dbReference>
<dbReference type="AlphaFoldDB" id="A0AAV5HKW9"/>
<comment type="similarity">
    <text evidence="1">Belongs to the 'GDSL' lipolytic enzyme family.</text>
</comment>
<dbReference type="GO" id="GO:0016298">
    <property type="term" value="F:lipase activity"/>
    <property type="evidence" value="ECO:0007669"/>
    <property type="project" value="TreeGrafter"/>
</dbReference>
<sequence>MGVMSGYSLPLLFLTLFATANLFIPAVHGGNCAESKSSTLLIVFGDSFFDVGYGNDELCLPSNDPPYGKSLNPEVRTGRFSDGLVVPDYIAKYLRLADDEGKVTAYKSSLNIQQTLQGCASLSFAMAGAGVKQSADKSKSLSSQVDIFLGDSKKYFVESGAKFVGKQDETLYLFSIGTYDYLFNLHRMKDEEHVQDSAERVTAAIVDQVKRIAKDGSVTGKRFAFTTVALRYLPVVQKVYYKDQSQLGLLDKLETIHHSKLGEKLAKLAQELRATGIMINYSILQYHSIIKAIMEGPEKYGLDRTTVMDACCGDRSYNADGCGHSDKRGCNDPTAYVFWDGMHNTQHINQEIARIFWNGPTDMTFPQNLQTLAGTRKPQYDFSVNADELIGSKCCLDTTQKQETSSLSN</sequence>
<reference evidence="4 5" key="1">
    <citation type="journal article" date="2021" name="Commun. Biol.">
        <title>The genome of Shorea leprosula (Dipterocarpaceae) highlights the ecological relevance of drought in aseasonal tropical rainforests.</title>
        <authorList>
            <person name="Ng K.K.S."/>
            <person name="Kobayashi M.J."/>
            <person name="Fawcett J.A."/>
            <person name="Hatakeyama M."/>
            <person name="Paape T."/>
            <person name="Ng C.H."/>
            <person name="Ang C.C."/>
            <person name="Tnah L.H."/>
            <person name="Lee C.T."/>
            <person name="Nishiyama T."/>
            <person name="Sese J."/>
            <person name="O'Brien M.J."/>
            <person name="Copetti D."/>
            <person name="Mohd Noor M.I."/>
            <person name="Ong R.C."/>
            <person name="Putra M."/>
            <person name="Sireger I.Z."/>
            <person name="Indrioko S."/>
            <person name="Kosugi Y."/>
            <person name="Izuno A."/>
            <person name="Isagi Y."/>
            <person name="Lee S.L."/>
            <person name="Shimizu K.K."/>
        </authorList>
    </citation>
    <scope>NUCLEOTIDE SEQUENCE [LARGE SCALE GENOMIC DNA]</scope>
    <source>
        <strain evidence="4">214</strain>
    </source>
</reference>
<dbReference type="Gene3D" id="3.40.50.1110">
    <property type="entry name" value="SGNH hydrolase"/>
    <property type="match status" value="1"/>
</dbReference>
<accession>A0AAV5HKW9</accession>
<gene>
    <name evidence="4" type="ORF">SLEP1_g943</name>
</gene>
<dbReference type="InterPro" id="IPR044552">
    <property type="entry name" value="GLIP1-5/GLL25"/>
</dbReference>
<organism evidence="4 5">
    <name type="scientific">Rubroshorea leprosula</name>
    <dbReference type="NCBI Taxonomy" id="152421"/>
    <lineage>
        <taxon>Eukaryota</taxon>
        <taxon>Viridiplantae</taxon>
        <taxon>Streptophyta</taxon>
        <taxon>Embryophyta</taxon>
        <taxon>Tracheophyta</taxon>
        <taxon>Spermatophyta</taxon>
        <taxon>Magnoliopsida</taxon>
        <taxon>eudicotyledons</taxon>
        <taxon>Gunneridae</taxon>
        <taxon>Pentapetalae</taxon>
        <taxon>rosids</taxon>
        <taxon>malvids</taxon>
        <taxon>Malvales</taxon>
        <taxon>Dipterocarpaceae</taxon>
        <taxon>Rubroshorea</taxon>
    </lineage>
</organism>
<evidence type="ECO:0000256" key="1">
    <source>
        <dbReference type="ARBA" id="ARBA00008668"/>
    </source>
</evidence>
<protein>
    <recommendedName>
        <fullName evidence="6">GDSL esterase/lipase</fullName>
    </recommendedName>
</protein>
<comment type="caution">
    <text evidence="4">The sequence shown here is derived from an EMBL/GenBank/DDBJ whole genome shotgun (WGS) entry which is preliminary data.</text>
</comment>
<name>A0AAV5HKW9_9ROSI</name>
<proteinExistence type="inferred from homology"/>
<feature type="chain" id="PRO_5043472978" description="GDSL esterase/lipase" evidence="3">
    <location>
        <begin position="30"/>
        <end position="409"/>
    </location>
</feature>
<evidence type="ECO:0000313" key="5">
    <source>
        <dbReference type="Proteomes" id="UP001054252"/>
    </source>
</evidence>
<evidence type="ECO:0000256" key="3">
    <source>
        <dbReference type="SAM" id="SignalP"/>
    </source>
</evidence>
<dbReference type="EMBL" id="BPVZ01000001">
    <property type="protein sequence ID" value="GKU86413.1"/>
    <property type="molecule type" value="Genomic_DNA"/>
</dbReference>
<dbReference type="InterPro" id="IPR001087">
    <property type="entry name" value="GDSL"/>
</dbReference>
<evidence type="ECO:0000313" key="4">
    <source>
        <dbReference type="EMBL" id="GKU86413.1"/>
    </source>
</evidence>
<dbReference type="PANTHER" id="PTHR45966:SF1">
    <property type="entry name" value="GDSL ESTERASE_LIPASE 1-RELATED"/>
    <property type="match status" value="1"/>
</dbReference>
<dbReference type="PANTHER" id="PTHR45966">
    <property type="entry name" value="GDSL-LIKE LIPASE/ACYLHYDROLASE"/>
    <property type="match status" value="1"/>
</dbReference>
<evidence type="ECO:0008006" key="6">
    <source>
        <dbReference type="Google" id="ProtNLM"/>
    </source>
</evidence>
<keyword evidence="2 3" id="KW-0732">Signal</keyword>
<feature type="signal peptide" evidence="3">
    <location>
        <begin position="1"/>
        <end position="29"/>
    </location>
</feature>